<keyword evidence="11" id="KW-0472">Membrane</keyword>
<dbReference type="STRING" id="1676925.ENSPKIP00000033178"/>
<comment type="domain">
    <text evidence="14">The ZP domain is involved in the polymerization of the ZP proteins to form the zona pellucida.</text>
</comment>
<evidence type="ECO:0000256" key="6">
    <source>
        <dbReference type="ARBA" id="ARBA00022530"/>
    </source>
</evidence>
<keyword evidence="13" id="KW-0325">Glycoprotein</keyword>
<evidence type="ECO:0000259" key="15">
    <source>
        <dbReference type="PROSITE" id="PS51034"/>
    </source>
</evidence>
<dbReference type="InterPro" id="IPR042235">
    <property type="entry name" value="ZP-C_dom"/>
</dbReference>
<keyword evidence="9 14" id="KW-0732">Signal</keyword>
<evidence type="ECO:0000256" key="7">
    <source>
        <dbReference type="ARBA" id="ARBA00022685"/>
    </source>
</evidence>
<dbReference type="PANTHER" id="PTHR11576">
    <property type="entry name" value="ZONA PELLUCIDA SPERM-BINDING PROTEIN 3"/>
    <property type="match status" value="1"/>
</dbReference>
<dbReference type="PANTHER" id="PTHR11576:SF2">
    <property type="entry name" value="ZONA PELLUCIDA SPERM-BINDING PROTEIN 3"/>
    <property type="match status" value="1"/>
</dbReference>
<dbReference type="GeneTree" id="ENSGT01030000234567"/>
<comment type="PTM">
    <text evidence="14">Proteolytically cleaved before the transmembrane segment to yield the secreted ectodomain incorporated in the zona pellucida.</text>
</comment>
<keyword evidence="10" id="KW-1133">Transmembrane helix</keyword>
<evidence type="ECO:0000256" key="8">
    <source>
        <dbReference type="ARBA" id="ARBA00022692"/>
    </source>
</evidence>
<dbReference type="GO" id="GO:0035803">
    <property type="term" value="P:egg coat formation"/>
    <property type="evidence" value="ECO:0007669"/>
    <property type="project" value="UniProtKB-UniRule"/>
</dbReference>
<dbReference type="AlphaFoldDB" id="A0A3B3SS73"/>
<dbReference type="InterPro" id="IPR055356">
    <property type="entry name" value="ZP-N"/>
</dbReference>
<evidence type="ECO:0000256" key="10">
    <source>
        <dbReference type="ARBA" id="ARBA00022989"/>
    </source>
</evidence>
<dbReference type="Pfam" id="PF23344">
    <property type="entry name" value="ZP-N"/>
    <property type="match status" value="1"/>
</dbReference>
<dbReference type="Gene3D" id="2.60.40.3210">
    <property type="entry name" value="Zona pellucida, ZP-N domain"/>
    <property type="match status" value="1"/>
</dbReference>
<dbReference type="GO" id="GO:0035805">
    <property type="term" value="C:egg coat"/>
    <property type="evidence" value="ECO:0007669"/>
    <property type="project" value="UniProtKB-SubCell"/>
</dbReference>
<evidence type="ECO:0000256" key="3">
    <source>
        <dbReference type="ARBA" id="ARBA00017980"/>
    </source>
</evidence>
<dbReference type="FunFam" id="2.60.40.3210:FF:000001">
    <property type="entry name" value="Zona pellucida sperm-binding protein 3"/>
    <property type="match status" value="1"/>
</dbReference>
<comment type="subcellular location">
    <subcellularLocation>
        <location evidence="1">Secreted</location>
        <location evidence="1">Extracellular space</location>
        <location evidence="1">Extracellular matrix</location>
    </subcellularLocation>
    <subcellularLocation>
        <location evidence="14">Zona pellucida</location>
    </subcellularLocation>
    <subcellularLocation>
        <location evidence="14">Cell membrane</location>
        <topology evidence="14">Single-pass type I membrane protein</topology>
    </subcellularLocation>
</comment>
<evidence type="ECO:0000256" key="1">
    <source>
        <dbReference type="ARBA" id="ARBA00004498"/>
    </source>
</evidence>
<feature type="chain" id="PRO_5025719537" description="Zona pellucida sperm-binding protein 3" evidence="14">
    <location>
        <begin position="21"/>
        <end position="490"/>
    </location>
</feature>
<dbReference type="Proteomes" id="UP000261540">
    <property type="component" value="Unplaced"/>
</dbReference>
<feature type="domain" description="ZP" evidence="15">
    <location>
        <begin position="175"/>
        <end position="434"/>
    </location>
</feature>
<keyword evidence="6 14" id="KW-0272">Extracellular matrix</keyword>
<evidence type="ECO:0000313" key="17">
    <source>
        <dbReference type="Proteomes" id="UP000261540"/>
    </source>
</evidence>
<sequence length="490" mass="50641">MAVHERVIVLLLLLGCSCEAQLNSRFAVKTPQVSAGYQSGLGASQVVAASYQVGAGGPKVASTGFQVGVGVPQVASTGFQVGVGAPQVASTGFQVGVGAPQVASTGYQVGVGAPQVASTGYQVGVGAPQVASTGYQVGVGAPQVASTGYLGKQVAPALVKSVTGMQVNPDSVRVVCGEDSVMVDVQQDLLAIGQLINPSDITFGGCAPTGQDASGTVRFQSALQACGSTMMMTADALVYSFALIYTPRGINGSPIVRTNGAVVSIECHYLRKQNVSSNALVPTWIPYYATMAAEAQLNFSLRLMDDAWQNERASNVYFLGNVLNIEASVLVGNSQPLRVFVDSCVATLVPDVSSVPSYAFVQNSGCLTDAKVTGSRSQFLPRKQDDKLQLQLDAFRFSQDGRSSMFITCSLRATVASVPVDSQHKACSFSLAANRWMSVDGNDQVCGCCDTSCGLAGVAGAQGTGVLGPITIQQGPPMGSQPGQLYMLKG</sequence>
<evidence type="ECO:0000313" key="16">
    <source>
        <dbReference type="Ensembl" id="ENSPKIP00000033178.1"/>
    </source>
</evidence>
<evidence type="ECO:0000256" key="5">
    <source>
        <dbReference type="ARBA" id="ARBA00022525"/>
    </source>
</evidence>
<evidence type="ECO:0000256" key="11">
    <source>
        <dbReference type="ARBA" id="ARBA00023136"/>
    </source>
</evidence>
<dbReference type="GO" id="GO:0007339">
    <property type="term" value="P:binding of sperm to zona pellucida"/>
    <property type="evidence" value="ECO:0007669"/>
    <property type="project" value="UniProtKB-UniRule"/>
</dbReference>
<evidence type="ECO:0000256" key="12">
    <source>
        <dbReference type="ARBA" id="ARBA00023157"/>
    </source>
</evidence>
<keyword evidence="7 14" id="KW-0165">Cleavage on pair of basic residues</keyword>
<keyword evidence="8" id="KW-0812">Transmembrane</keyword>
<dbReference type="InterPro" id="IPR055355">
    <property type="entry name" value="ZP-C"/>
</dbReference>
<dbReference type="PRINTS" id="PR00023">
    <property type="entry name" value="ZPELLUCIDA"/>
</dbReference>
<dbReference type="GO" id="GO:2000344">
    <property type="term" value="P:positive regulation of acrosome reaction"/>
    <property type="evidence" value="ECO:0007669"/>
    <property type="project" value="UniProtKB-UniRule"/>
</dbReference>
<keyword evidence="5 14" id="KW-0964">Secreted</keyword>
<dbReference type="GO" id="GO:0005886">
    <property type="term" value="C:plasma membrane"/>
    <property type="evidence" value="ECO:0007669"/>
    <property type="project" value="UniProtKB-SubCell"/>
</dbReference>
<dbReference type="OrthoDB" id="8880842at2759"/>
<evidence type="ECO:0000256" key="9">
    <source>
        <dbReference type="ARBA" id="ARBA00022729"/>
    </source>
</evidence>
<dbReference type="KEGG" id="pki:111859706"/>
<comment type="similarity">
    <text evidence="2 14">Belongs to the ZP domain family. ZPC subfamily.</text>
</comment>
<evidence type="ECO:0000256" key="14">
    <source>
        <dbReference type="RuleBase" id="RU367066"/>
    </source>
</evidence>
<dbReference type="Pfam" id="PF00100">
    <property type="entry name" value="Zona_pellucida"/>
    <property type="match status" value="1"/>
</dbReference>
<dbReference type="PROSITE" id="PS51034">
    <property type="entry name" value="ZP_2"/>
    <property type="match status" value="1"/>
</dbReference>
<reference evidence="16" key="2">
    <citation type="submission" date="2025-09" db="UniProtKB">
        <authorList>
            <consortium name="Ensembl"/>
        </authorList>
    </citation>
    <scope>IDENTIFICATION</scope>
</reference>
<protein>
    <recommendedName>
        <fullName evidence="3 14">Zona pellucida sperm-binding protein 3</fullName>
    </recommendedName>
</protein>
<organism evidence="16 17">
    <name type="scientific">Paramormyrops kingsleyae</name>
    <dbReference type="NCBI Taxonomy" id="1676925"/>
    <lineage>
        <taxon>Eukaryota</taxon>
        <taxon>Metazoa</taxon>
        <taxon>Chordata</taxon>
        <taxon>Craniata</taxon>
        <taxon>Vertebrata</taxon>
        <taxon>Euteleostomi</taxon>
        <taxon>Actinopterygii</taxon>
        <taxon>Neopterygii</taxon>
        <taxon>Teleostei</taxon>
        <taxon>Osteoglossocephala</taxon>
        <taxon>Osteoglossomorpha</taxon>
        <taxon>Osteoglossiformes</taxon>
        <taxon>Mormyridae</taxon>
        <taxon>Paramormyrops</taxon>
    </lineage>
</organism>
<reference evidence="16" key="1">
    <citation type="submission" date="2025-08" db="UniProtKB">
        <authorList>
            <consortium name="Ensembl"/>
        </authorList>
    </citation>
    <scope>IDENTIFICATION</scope>
</reference>
<dbReference type="SMART" id="SM00241">
    <property type="entry name" value="ZP"/>
    <property type="match status" value="1"/>
</dbReference>
<keyword evidence="4 14" id="KW-1003">Cell membrane</keyword>
<dbReference type="InterPro" id="IPR001507">
    <property type="entry name" value="ZP_dom"/>
</dbReference>
<dbReference type="InterPro" id="IPR048290">
    <property type="entry name" value="ZP_chr"/>
</dbReference>
<evidence type="ECO:0000256" key="13">
    <source>
        <dbReference type="ARBA" id="ARBA00023180"/>
    </source>
</evidence>
<dbReference type="Ensembl" id="ENSPKIT00000014063.1">
    <property type="protein sequence ID" value="ENSPKIP00000033178.1"/>
    <property type="gene ID" value="ENSPKIG00000012985.1"/>
</dbReference>
<keyword evidence="12 14" id="KW-1015">Disulfide bond</keyword>
<keyword evidence="17" id="KW-1185">Reference proteome</keyword>
<evidence type="ECO:0000256" key="2">
    <source>
        <dbReference type="ARBA" id="ARBA00006735"/>
    </source>
</evidence>
<dbReference type="Gene3D" id="2.60.40.4100">
    <property type="entry name" value="Zona pellucida, ZP-C domain"/>
    <property type="match status" value="1"/>
</dbReference>
<dbReference type="GO" id="GO:0035804">
    <property type="term" value="F:structural constituent of egg coat"/>
    <property type="evidence" value="ECO:0007669"/>
    <property type="project" value="UniProtKB-UniRule"/>
</dbReference>
<dbReference type="PROSITE" id="PS51257">
    <property type="entry name" value="PROKAR_LIPOPROTEIN"/>
    <property type="match status" value="1"/>
</dbReference>
<name>A0A3B3SS73_9TELE</name>
<feature type="signal peptide" evidence="14">
    <location>
        <begin position="1"/>
        <end position="20"/>
    </location>
</feature>
<comment type="function">
    <text evidence="14">Component of the zona pellucida, an extracellular matrix surrounding oocytes which mediates sperm binding, induction of the acrosome reaction and prevents post-fertilization polyspermy. The zona pellucida is composed of 3 to 4 glycoproteins, ZP1, ZP2, ZP3, and ZP4. ZP3 is essential for sperm binding and zona matrix formation.</text>
</comment>
<accession>A0A3B3SS73</accession>
<dbReference type="FunFam" id="2.60.40.4100:FF:000002">
    <property type="entry name" value="Zona pellucida sperm-binding protein 3"/>
    <property type="match status" value="1"/>
</dbReference>
<evidence type="ECO:0000256" key="4">
    <source>
        <dbReference type="ARBA" id="ARBA00022475"/>
    </source>
</evidence>
<dbReference type="GO" id="GO:0032190">
    <property type="term" value="F:acrosin binding"/>
    <property type="evidence" value="ECO:0007669"/>
    <property type="project" value="TreeGrafter"/>
</dbReference>
<proteinExistence type="inferred from homology"/>